<feature type="region of interest" description="Disordered" evidence="1">
    <location>
        <begin position="51"/>
        <end position="70"/>
    </location>
</feature>
<sequence>MVLLELVHPEHAGGECQYEASGGGGEEVEENRWRKHSILWVSMWVFETVGDETPGTGQLSRPQDNNKCSLSSLSPTASVVAFQ</sequence>
<proteinExistence type="predicted"/>
<feature type="compositionally biased region" description="Polar residues" evidence="1">
    <location>
        <begin position="55"/>
        <end position="70"/>
    </location>
</feature>
<dbReference type="EMBL" id="VIEB01000411">
    <property type="protein sequence ID" value="TQD91709.1"/>
    <property type="molecule type" value="Genomic_DNA"/>
</dbReference>
<evidence type="ECO:0000313" key="3">
    <source>
        <dbReference type="Proteomes" id="UP000315295"/>
    </source>
</evidence>
<evidence type="ECO:0000256" key="1">
    <source>
        <dbReference type="SAM" id="MobiDB-lite"/>
    </source>
</evidence>
<dbReference type="Proteomes" id="UP000315295">
    <property type="component" value="Unassembled WGS sequence"/>
</dbReference>
<reference evidence="2 3" key="1">
    <citation type="journal article" date="2019" name="G3 (Bethesda)">
        <title>Sequencing of a Wild Apple (Malus baccata) Genome Unravels the Differences Between Cultivated and Wild Apple Species Regarding Disease Resistance and Cold Tolerance.</title>
        <authorList>
            <person name="Chen X."/>
        </authorList>
    </citation>
    <scope>NUCLEOTIDE SEQUENCE [LARGE SCALE GENOMIC DNA]</scope>
    <source>
        <strain evidence="3">cv. Shandingzi</strain>
        <tissue evidence="2">Leaves</tissue>
    </source>
</reference>
<evidence type="ECO:0000313" key="2">
    <source>
        <dbReference type="EMBL" id="TQD91709.1"/>
    </source>
</evidence>
<comment type="caution">
    <text evidence="2">The sequence shown here is derived from an EMBL/GenBank/DDBJ whole genome shotgun (WGS) entry which is preliminary data.</text>
</comment>
<organism evidence="2 3">
    <name type="scientific">Malus baccata</name>
    <name type="common">Siberian crab apple</name>
    <name type="synonym">Pyrus baccata</name>
    <dbReference type="NCBI Taxonomy" id="106549"/>
    <lineage>
        <taxon>Eukaryota</taxon>
        <taxon>Viridiplantae</taxon>
        <taxon>Streptophyta</taxon>
        <taxon>Embryophyta</taxon>
        <taxon>Tracheophyta</taxon>
        <taxon>Spermatophyta</taxon>
        <taxon>Magnoliopsida</taxon>
        <taxon>eudicotyledons</taxon>
        <taxon>Gunneridae</taxon>
        <taxon>Pentapetalae</taxon>
        <taxon>rosids</taxon>
        <taxon>fabids</taxon>
        <taxon>Rosales</taxon>
        <taxon>Rosaceae</taxon>
        <taxon>Amygdaloideae</taxon>
        <taxon>Maleae</taxon>
        <taxon>Malus</taxon>
    </lineage>
</organism>
<name>A0A540LZH1_MALBA</name>
<protein>
    <submittedName>
        <fullName evidence="2">Uncharacterized protein</fullName>
    </submittedName>
</protein>
<keyword evidence="3" id="KW-1185">Reference proteome</keyword>
<gene>
    <name evidence="2" type="ORF">C1H46_022700</name>
</gene>
<accession>A0A540LZH1</accession>
<dbReference type="AlphaFoldDB" id="A0A540LZH1"/>